<evidence type="ECO:0000313" key="8">
    <source>
        <dbReference type="EMBL" id="RJF86490.1"/>
    </source>
</evidence>
<dbReference type="EC" id="6.2.1.44" evidence="4"/>
<evidence type="ECO:0000256" key="5">
    <source>
        <dbReference type="ARBA" id="ARBA00067668"/>
    </source>
</evidence>
<comment type="catalytic activity">
    <reaction evidence="3">
        <text>3-(methylsulfanyl)propanoate + ATP + CoA = 3-(methylsulfanyl)propanoyl-CoA + AMP + diphosphate</text>
        <dbReference type="Rhea" id="RHEA:43052"/>
        <dbReference type="ChEBI" id="CHEBI:30616"/>
        <dbReference type="ChEBI" id="CHEBI:33019"/>
        <dbReference type="ChEBI" id="CHEBI:49016"/>
        <dbReference type="ChEBI" id="CHEBI:57287"/>
        <dbReference type="ChEBI" id="CHEBI:82815"/>
        <dbReference type="ChEBI" id="CHEBI:456215"/>
        <dbReference type="EC" id="6.2.1.44"/>
    </reaction>
    <physiologicalReaction direction="left-to-right" evidence="3">
        <dbReference type="Rhea" id="RHEA:43053"/>
    </physiologicalReaction>
</comment>
<evidence type="ECO:0000259" key="6">
    <source>
        <dbReference type="Pfam" id="PF00501"/>
    </source>
</evidence>
<dbReference type="FunFam" id="3.30.300.30:FF:000008">
    <property type="entry name" value="2,3-dihydroxybenzoate-AMP ligase"/>
    <property type="match status" value="1"/>
</dbReference>
<dbReference type="PANTHER" id="PTHR43767:SF7">
    <property type="entry name" value="MEDIUM_LONG-CHAIN-FATTY-ACID--COA LIGASE FADD8"/>
    <property type="match status" value="1"/>
</dbReference>
<feature type="domain" description="AMP-binding enzyme C-terminal" evidence="7">
    <location>
        <begin position="415"/>
        <end position="490"/>
    </location>
</feature>
<keyword evidence="2 8" id="KW-0436">Ligase</keyword>
<dbReference type="AlphaFoldDB" id="A0A418W8Z7"/>
<dbReference type="EMBL" id="QYUK01000011">
    <property type="protein sequence ID" value="RJF86490.1"/>
    <property type="molecule type" value="Genomic_DNA"/>
</dbReference>
<comment type="caution">
    <text evidence="8">The sequence shown here is derived from an EMBL/GenBank/DDBJ whole genome shotgun (WGS) entry which is preliminary data.</text>
</comment>
<evidence type="ECO:0000256" key="4">
    <source>
        <dbReference type="ARBA" id="ARBA00066616"/>
    </source>
</evidence>
<dbReference type="InterPro" id="IPR050237">
    <property type="entry name" value="ATP-dep_AMP-bd_enzyme"/>
</dbReference>
<proteinExistence type="inferred from homology"/>
<dbReference type="InterPro" id="IPR042099">
    <property type="entry name" value="ANL_N_sf"/>
</dbReference>
<evidence type="ECO:0000259" key="7">
    <source>
        <dbReference type="Pfam" id="PF13193"/>
    </source>
</evidence>
<dbReference type="InterPro" id="IPR000873">
    <property type="entry name" value="AMP-dep_synth/lig_dom"/>
</dbReference>
<dbReference type="Proteomes" id="UP000284605">
    <property type="component" value="Unassembled WGS sequence"/>
</dbReference>
<dbReference type="InterPro" id="IPR045851">
    <property type="entry name" value="AMP-bd_C_sf"/>
</dbReference>
<comment type="similarity">
    <text evidence="1">Belongs to the ATP-dependent AMP-binding enzyme family.</text>
</comment>
<reference evidence="8 9" key="1">
    <citation type="submission" date="2018-09" db="EMBL/GenBank/DDBJ databases">
        <authorList>
            <person name="Zhu H."/>
        </authorList>
    </citation>
    <scope>NUCLEOTIDE SEQUENCE [LARGE SCALE GENOMIC DNA]</scope>
    <source>
        <strain evidence="8 9">K1W22B-8</strain>
    </source>
</reference>
<evidence type="ECO:0000256" key="2">
    <source>
        <dbReference type="ARBA" id="ARBA00022598"/>
    </source>
</evidence>
<organism evidence="8 9">
    <name type="scientific">Oleomonas cavernae</name>
    <dbReference type="NCBI Taxonomy" id="2320859"/>
    <lineage>
        <taxon>Bacteria</taxon>
        <taxon>Pseudomonadati</taxon>
        <taxon>Pseudomonadota</taxon>
        <taxon>Alphaproteobacteria</taxon>
        <taxon>Acetobacterales</taxon>
        <taxon>Acetobacteraceae</taxon>
        <taxon>Oleomonas</taxon>
    </lineage>
</organism>
<protein>
    <recommendedName>
        <fullName evidence="5">3-methylmercaptopropionyl-CoA ligase</fullName>
        <ecNumber evidence="4">6.2.1.44</ecNumber>
    </recommendedName>
</protein>
<sequence>MTLSSLSDVYRLQDPSWADRPAVTMGDAVLTFGALDRLSNRIARALIRDGVVPGARVAILDKNSLVYPALIGGILKAGGVALPINFRLVMDEVAFTLEDGDAGIVFVGPDHLALAAGLVERLPHLVLVDVADGLEAWLGDVGEGDPDIRRGGEAEIVQLYTSGTTGRPKGVCHTDIAYCAITEAFGRHVGLPAAGKEMLVLVPLFHLAGFDLATFALAHGIGIVLQRDVDAAAALKTIEARRIAALMVVPTVIQMLVDAQGRAGADLGSLERIYYGASSIPEPLLVRALKMTGGVGFTQCYGMSETNIITALRPADHADSALLASCGRPLPGCAVRIADADGREVPAGELGEVTVKAPWLMPRYWKRPEATRETFRDGWLRTGDAGSVDERGFLFIRDRIKDLIITGGENVYPAEVERVLIEHPALVEVAVFGVPDARWGESVRAAVVPRAGESVTEAELLAFVAGRIARYKQPKSITILGALPRNASGKVLKFRLREEWQNAGLATGT</sequence>
<dbReference type="Pfam" id="PF00501">
    <property type="entry name" value="AMP-binding"/>
    <property type="match status" value="1"/>
</dbReference>
<evidence type="ECO:0000256" key="1">
    <source>
        <dbReference type="ARBA" id="ARBA00006432"/>
    </source>
</evidence>
<dbReference type="RefSeq" id="WP_119777126.1">
    <property type="nucleotide sequence ID" value="NZ_QYUK01000011.1"/>
</dbReference>
<dbReference type="Pfam" id="PF13193">
    <property type="entry name" value="AMP-binding_C"/>
    <property type="match status" value="1"/>
</dbReference>
<feature type="domain" description="AMP-dependent synthetase/ligase" evidence="6">
    <location>
        <begin position="17"/>
        <end position="365"/>
    </location>
</feature>
<dbReference type="OrthoDB" id="9803968at2"/>
<evidence type="ECO:0000256" key="3">
    <source>
        <dbReference type="ARBA" id="ARBA00051915"/>
    </source>
</evidence>
<name>A0A418W8Z7_9PROT</name>
<dbReference type="SUPFAM" id="SSF56801">
    <property type="entry name" value="Acetyl-CoA synthetase-like"/>
    <property type="match status" value="1"/>
</dbReference>
<keyword evidence="9" id="KW-1185">Reference proteome</keyword>
<dbReference type="Gene3D" id="3.40.50.12780">
    <property type="entry name" value="N-terminal domain of ligase-like"/>
    <property type="match status" value="1"/>
</dbReference>
<dbReference type="Gene3D" id="3.30.300.30">
    <property type="match status" value="1"/>
</dbReference>
<dbReference type="InterPro" id="IPR025110">
    <property type="entry name" value="AMP-bd_C"/>
</dbReference>
<evidence type="ECO:0000313" key="9">
    <source>
        <dbReference type="Proteomes" id="UP000284605"/>
    </source>
</evidence>
<dbReference type="GO" id="GO:0016877">
    <property type="term" value="F:ligase activity, forming carbon-sulfur bonds"/>
    <property type="evidence" value="ECO:0007669"/>
    <property type="project" value="UniProtKB-ARBA"/>
</dbReference>
<gene>
    <name evidence="8" type="ORF">D3874_05175</name>
</gene>
<dbReference type="PANTHER" id="PTHR43767">
    <property type="entry name" value="LONG-CHAIN-FATTY-ACID--COA LIGASE"/>
    <property type="match status" value="1"/>
</dbReference>
<accession>A0A418W8Z7</accession>